<sequence>MFKTSTIMPRSSSMKATPLLSSKMLLLGVLSQPSPPRIETLVLKEKVVLCTLCSETALKSSTSIQPRVW</sequence>
<organism evidence="1">
    <name type="scientific">Ixodes ricinus</name>
    <name type="common">Common tick</name>
    <name type="synonym">Acarus ricinus</name>
    <dbReference type="NCBI Taxonomy" id="34613"/>
    <lineage>
        <taxon>Eukaryota</taxon>
        <taxon>Metazoa</taxon>
        <taxon>Ecdysozoa</taxon>
        <taxon>Arthropoda</taxon>
        <taxon>Chelicerata</taxon>
        <taxon>Arachnida</taxon>
        <taxon>Acari</taxon>
        <taxon>Parasitiformes</taxon>
        <taxon>Ixodida</taxon>
        <taxon>Ixodoidea</taxon>
        <taxon>Ixodidae</taxon>
        <taxon>Ixodinae</taxon>
        <taxon>Ixodes</taxon>
    </lineage>
</organism>
<evidence type="ECO:0000313" key="1">
    <source>
        <dbReference type="EMBL" id="MXU82530.1"/>
    </source>
</evidence>
<protein>
    <submittedName>
        <fullName evidence="1">Uncharacterized protein</fullName>
    </submittedName>
</protein>
<reference evidence="1" key="1">
    <citation type="submission" date="2019-12" db="EMBL/GenBank/DDBJ databases">
        <title>An insight into the sialome of adult female Ixodes ricinus ticks feeding for 6 days.</title>
        <authorList>
            <person name="Perner J."/>
            <person name="Ribeiro J.M.C."/>
        </authorList>
    </citation>
    <scope>NUCLEOTIDE SEQUENCE</scope>
    <source>
        <strain evidence="1">Semi-engorged</strain>
        <tissue evidence="1">Salivary glands</tissue>
    </source>
</reference>
<dbReference type="EMBL" id="GIFC01000447">
    <property type="protein sequence ID" value="MXU82530.1"/>
    <property type="molecule type" value="Transcribed_RNA"/>
</dbReference>
<accession>A0A6B0U1B8</accession>
<dbReference type="AlphaFoldDB" id="A0A6B0U1B8"/>
<proteinExistence type="predicted"/>
<name>A0A6B0U1B8_IXORI</name>